<dbReference type="Proteomes" id="UP000287651">
    <property type="component" value="Unassembled WGS sequence"/>
</dbReference>
<comment type="caution">
    <text evidence="1">The sequence shown here is derived from an EMBL/GenBank/DDBJ whole genome shotgun (WGS) entry which is preliminary data.</text>
</comment>
<evidence type="ECO:0000313" key="2">
    <source>
        <dbReference type="Proteomes" id="UP000287651"/>
    </source>
</evidence>
<sequence>MDDELLQSVKALESAGAELPRQAIDHYKESTGFKEGLKRMGRVTYEYGYRVALTCFHSLHPDSEVEEAPFTIWLEDDLIALPGFSWVTPDFAHPRSGRKFHESMMVIYPPCHPSYLVVPRGVLGAVPLEGASTHLAFLPLVSRRLCIGAPAVAFRVSLQCLDLVGEAEKVLSRDNEWCRVGCRWWEPRVGHHLPKVVWSWPGYGDLFRLLRVVRLRAVLRIRVTKWAFFDMGPPSSAKMFVKNLRACPIGAMCASVSAERARLVLARMC</sequence>
<accession>A0A426XCQ0</accession>
<dbReference type="AlphaFoldDB" id="A0A426XCQ0"/>
<gene>
    <name evidence="1" type="ORF">B296_00035745</name>
</gene>
<reference evidence="1 2" key="1">
    <citation type="journal article" date="2014" name="Agronomy (Basel)">
        <title>A Draft Genome Sequence for Ensete ventricosum, the Drought-Tolerant Tree Against Hunger.</title>
        <authorList>
            <person name="Harrison J."/>
            <person name="Moore K.A."/>
            <person name="Paszkiewicz K."/>
            <person name="Jones T."/>
            <person name="Grant M."/>
            <person name="Ambacheew D."/>
            <person name="Muzemil S."/>
            <person name="Studholme D.J."/>
        </authorList>
    </citation>
    <scope>NUCLEOTIDE SEQUENCE [LARGE SCALE GENOMIC DNA]</scope>
</reference>
<organism evidence="1 2">
    <name type="scientific">Ensete ventricosum</name>
    <name type="common">Abyssinian banana</name>
    <name type="synonym">Musa ensete</name>
    <dbReference type="NCBI Taxonomy" id="4639"/>
    <lineage>
        <taxon>Eukaryota</taxon>
        <taxon>Viridiplantae</taxon>
        <taxon>Streptophyta</taxon>
        <taxon>Embryophyta</taxon>
        <taxon>Tracheophyta</taxon>
        <taxon>Spermatophyta</taxon>
        <taxon>Magnoliopsida</taxon>
        <taxon>Liliopsida</taxon>
        <taxon>Zingiberales</taxon>
        <taxon>Musaceae</taxon>
        <taxon>Ensete</taxon>
    </lineage>
</organism>
<dbReference type="EMBL" id="AMZH03022497">
    <property type="protein sequence ID" value="RRT37261.1"/>
    <property type="molecule type" value="Genomic_DNA"/>
</dbReference>
<protein>
    <submittedName>
        <fullName evidence="1">Uncharacterized protein</fullName>
    </submittedName>
</protein>
<proteinExistence type="predicted"/>
<evidence type="ECO:0000313" key="1">
    <source>
        <dbReference type="EMBL" id="RRT37261.1"/>
    </source>
</evidence>
<name>A0A426XCQ0_ENSVE</name>